<gene>
    <name evidence="1" type="ORF">LPTSP1_36670</name>
</gene>
<comment type="caution">
    <text evidence="1">The sequence shown here is derived from an EMBL/GenBank/DDBJ whole genome shotgun (WGS) entry which is preliminary data.</text>
</comment>
<keyword evidence="2" id="KW-1185">Reference proteome</keyword>
<dbReference type="Gene3D" id="3.40.50.300">
    <property type="entry name" value="P-loop containing nucleotide triphosphate hydrolases"/>
    <property type="match status" value="1"/>
</dbReference>
<protein>
    <submittedName>
        <fullName evidence="1">Uncharacterized protein</fullName>
    </submittedName>
</protein>
<dbReference type="SUPFAM" id="SSF52540">
    <property type="entry name" value="P-loop containing nucleoside triphosphate hydrolases"/>
    <property type="match status" value="1"/>
</dbReference>
<accession>A0A2P2D7P1</accession>
<organism evidence="1 2">
    <name type="scientific">Leptospira johnsonii</name>
    <dbReference type="NCBI Taxonomy" id="1917820"/>
    <lineage>
        <taxon>Bacteria</taxon>
        <taxon>Pseudomonadati</taxon>
        <taxon>Spirochaetota</taxon>
        <taxon>Spirochaetia</taxon>
        <taxon>Leptospirales</taxon>
        <taxon>Leptospiraceae</taxon>
        <taxon>Leptospira</taxon>
    </lineage>
</organism>
<name>A0A2P2D7P1_9LEPT</name>
<dbReference type="RefSeq" id="WP_108930252.1">
    <property type="nucleotide sequence ID" value="NZ_BFAY01000013.1"/>
</dbReference>
<sequence>MISCQTCKDTKRHLVYSDTKGRIISEEEYKRLFQKSDAAFKILSDKITGGDDNLLKYMDHFANVDKNLPEYISWKREWRLEQDAAANWAAKLEQCLCVKDEMEAYYQKSRSEAVTGAVFSRLAKEGKIHPDIVEIAKEESMKSFLVIGPTGRGKTPLLMLNYNRLIKKRKSTDGIIFVTESRIRDIMDHDENFESWLKQLNGVDFLFIDEMFRNEVWKDLGDGTERDKSNRAARNMWAFLDYIYQRGNTIVVQGAGNKSPDETLPGLKNDAAAEYWRRINETFKEIKRVG</sequence>
<evidence type="ECO:0000313" key="2">
    <source>
        <dbReference type="Proteomes" id="UP000245076"/>
    </source>
</evidence>
<dbReference type="Proteomes" id="UP000245076">
    <property type="component" value="Unassembled WGS sequence"/>
</dbReference>
<dbReference type="CDD" id="cd00009">
    <property type="entry name" value="AAA"/>
    <property type="match status" value="1"/>
</dbReference>
<dbReference type="EMBL" id="BFAY01000013">
    <property type="protein sequence ID" value="GBF40649.1"/>
    <property type="molecule type" value="Genomic_DNA"/>
</dbReference>
<proteinExistence type="predicted"/>
<dbReference type="AlphaFoldDB" id="A0A2P2D7P1"/>
<reference evidence="1 2" key="1">
    <citation type="submission" date="2018-02" db="EMBL/GenBank/DDBJ databases">
        <title>Novel Leptospira species isolated from soil and water in Japan.</title>
        <authorList>
            <person name="Nakao R."/>
            <person name="Masuzawa T."/>
        </authorList>
    </citation>
    <scope>NUCLEOTIDE SEQUENCE [LARGE SCALE GENOMIC DNA]</scope>
    <source>
        <strain evidence="1 2">E8</strain>
    </source>
</reference>
<dbReference type="InterPro" id="IPR027417">
    <property type="entry name" value="P-loop_NTPase"/>
</dbReference>
<evidence type="ECO:0000313" key="1">
    <source>
        <dbReference type="EMBL" id="GBF40649.1"/>
    </source>
</evidence>